<dbReference type="Pfam" id="PF00072">
    <property type="entry name" value="Response_reg"/>
    <property type="match status" value="1"/>
</dbReference>
<dbReference type="RefSeq" id="XP_016218791.1">
    <property type="nucleotide sequence ID" value="XM_016353638.1"/>
</dbReference>
<dbReference type="CDD" id="cd00082">
    <property type="entry name" value="HisKA"/>
    <property type="match status" value="1"/>
</dbReference>
<keyword evidence="10 17" id="KW-1133">Transmembrane helix</keyword>
<dbReference type="GO" id="GO:0007234">
    <property type="term" value="P:osmosensory signaling via phosphorelay pathway"/>
    <property type="evidence" value="ECO:0007669"/>
    <property type="project" value="UniProtKB-ARBA"/>
</dbReference>
<dbReference type="AlphaFoldDB" id="A0A0D1Z7I5"/>
<feature type="transmembrane region" description="Helical" evidence="17">
    <location>
        <begin position="105"/>
        <end position="128"/>
    </location>
</feature>
<feature type="compositionally biased region" description="Basic and acidic residues" evidence="16">
    <location>
        <begin position="1"/>
        <end position="10"/>
    </location>
</feature>
<evidence type="ECO:0000313" key="20">
    <source>
        <dbReference type="EMBL" id="KIW08922.1"/>
    </source>
</evidence>
<dbReference type="Gene3D" id="6.10.340.10">
    <property type="match status" value="1"/>
</dbReference>
<keyword evidence="7" id="KW-0547">Nucleotide-binding</keyword>
<feature type="region of interest" description="Disordered" evidence="16">
    <location>
        <begin position="704"/>
        <end position="723"/>
    </location>
</feature>
<dbReference type="InterPro" id="IPR036097">
    <property type="entry name" value="HisK_dim/P_sf"/>
</dbReference>
<feature type="transmembrane region" description="Helical" evidence="17">
    <location>
        <begin position="442"/>
        <end position="462"/>
    </location>
</feature>
<keyword evidence="11" id="KW-0902">Two-component regulatory system</keyword>
<keyword evidence="13" id="KW-0325">Glycoprotein</keyword>
<dbReference type="GO" id="GO:0009927">
    <property type="term" value="F:histidine phosphotransfer kinase activity"/>
    <property type="evidence" value="ECO:0007669"/>
    <property type="project" value="TreeGrafter"/>
</dbReference>
<dbReference type="Gene3D" id="3.40.50.2300">
    <property type="match status" value="1"/>
</dbReference>
<evidence type="ECO:0000256" key="17">
    <source>
        <dbReference type="SAM" id="Phobius"/>
    </source>
</evidence>
<gene>
    <name evidence="20" type="ORF">PV09_00840</name>
</gene>
<dbReference type="VEuPathDB" id="FungiDB:PV09_00840"/>
<evidence type="ECO:0000256" key="6">
    <source>
        <dbReference type="ARBA" id="ARBA00022692"/>
    </source>
</evidence>
<reference evidence="20 21" key="1">
    <citation type="submission" date="2015-01" db="EMBL/GenBank/DDBJ databases">
        <title>The Genome Sequence of Ochroconis gallopava CBS43764.</title>
        <authorList>
            <consortium name="The Broad Institute Genomics Platform"/>
            <person name="Cuomo C."/>
            <person name="de Hoog S."/>
            <person name="Gorbushina A."/>
            <person name="Stielow B."/>
            <person name="Teixiera M."/>
            <person name="Abouelleil A."/>
            <person name="Chapman S.B."/>
            <person name="Priest M."/>
            <person name="Young S.K."/>
            <person name="Wortman J."/>
            <person name="Nusbaum C."/>
            <person name="Birren B."/>
        </authorList>
    </citation>
    <scope>NUCLEOTIDE SEQUENCE [LARGE SCALE GENOMIC DNA]</scope>
    <source>
        <strain evidence="20 21">CBS 43764</strain>
    </source>
</reference>
<dbReference type="InterPro" id="IPR001789">
    <property type="entry name" value="Sig_transdc_resp-reg_receiver"/>
</dbReference>
<dbReference type="STRING" id="253628.A0A0D1Z7I5"/>
<keyword evidence="15" id="KW-0175">Coiled coil</keyword>
<evidence type="ECO:0000256" key="1">
    <source>
        <dbReference type="ARBA" id="ARBA00000085"/>
    </source>
</evidence>
<feature type="transmembrane region" description="Helical" evidence="17">
    <location>
        <begin position="62"/>
        <end position="85"/>
    </location>
</feature>
<dbReference type="InterPro" id="IPR003661">
    <property type="entry name" value="HisK_dim/P_dom"/>
</dbReference>
<keyword evidence="4 14" id="KW-0597">Phosphoprotein</keyword>
<comment type="subcellular location">
    <subcellularLocation>
        <location evidence="2">Membrane</location>
    </subcellularLocation>
</comment>
<dbReference type="PANTHER" id="PTHR43047">
    <property type="entry name" value="TWO-COMPONENT HISTIDINE PROTEIN KINASE"/>
    <property type="match status" value="1"/>
</dbReference>
<dbReference type="PRINTS" id="PR00344">
    <property type="entry name" value="BCTRLSENSOR"/>
</dbReference>
<keyword evidence="12 17" id="KW-0472">Membrane</keyword>
<evidence type="ECO:0000256" key="14">
    <source>
        <dbReference type="PROSITE-ProRule" id="PRU00169"/>
    </source>
</evidence>
<dbReference type="InterPro" id="IPR036890">
    <property type="entry name" value="HATPase_C_sf"/>
</dbReference>
<dbReference type="Gene3D" id="3.30.565.10">
    <property type="entry name" value="Histidine kinase-like ATPase, C-terminal domain"/>
    <property type="match status" value="1"/>
</dbReference>
<feature type="domain" description="Histidine kinase" evidence="18">
    <location>
        <begin position="606"/>
        <end position="933"/>
    </location>
</feature>
<evidence type="ECO:0000256" key="3">
    <source>
        <dbReference type="ARBA" id="ARBA00012438"/>
    </source>
</evidence>
<dbReference type="GO" id="GO:0005524">
    <property type="term" value="F:ATP binding"/>
    <property type="evidence" value="ECO:0007669"/>
    <property type="project" value="UniProtKB-KW"/>
</dbReference>
<dbReference type="CDD" id="cd17546">
    <property type="entry name" value="REC_hyHK_CKI1_RcsC-like"/>
    <property type="match status" value="1"/>
</dbReference>
<dbReference type="SMART" id="SM00448">
    <property type="entry name" value="REC"/>
    <property type="match status" value="1"/>
</dbReference>
<dbReference type="PROSITE" id="PS50110">
    <property type="entry name" value="RESPONSE_REGULATORY"/>
    <property type="match status" value="1"/>
</dbReference>
<evidence type="ECO:0000259" key="19">
    <source>
        <dbReference type="PROSITE" id="PS50110"/>
    </source>
</evidence>
<evidence type="ECO:0000256" key="9">
    <source>
        <dbReference type="ARBA" id="ARBA00022840"/>
    </source>
</evidence>
<proteinExistence type="predicted"/>
<dbReference type="InParanoid" id="A0A0D1Z7I5"/>
<comment type="catalytic activity">
    <reaction evidence="1">
        <text>ATP + protein L-histidine = ADP + protein N-phospho-L-histidine.</text>
        <dbReference type="EC" id="2.7.13.3"/>
    </reaction>
</comment>
<dbReference type="SUPFAM" id="SSF47384">
    <property type="entry name" value="Homodimeric domain of signal transducing histidine kinase"/>
    <property type="match status" value="1"/>
</dbReference>
<dbReference type="InterPro" id="IPR005467">
    <property type="entry name" value="His_kinase_dom"/>
</dbReference>
<protein>
    <recommendedName>
        <fullName evidence="3">histidine kinase</fullName>
        <ecNumber evidence="3">2.7.13.3</ecNumber>
    </recommendedName>
</protein>
<dbReference type="OrthoDB" id="60033at2759"/>
<feature type="compositionally biased region" description="Low complexity" evidence="16">
    <location>
        <begin position="786"/>
        <end position="800"/>
    </location>
</feature>
<keyword evidence="6 17" id="KW-0812">Transmembrane</keyword>
<dbReference type="Pfam" id="PF02518">
    <property type="entry name" value="HATPase_c"/>
    <property type="match status" value="1"/>
</dbReference>
<dbReference type="SUPFAM" id="SSF52172">
    <property type="entry name" value="CheY-like"/>
    <property type="match status" value="1"/>
</dbReference>
<accession>A0A0D1Z7I5</accession>
<evidence type="ECO:0000256" key="8">
    <source>
        <dbReference type="ARBA" id="ARBA00022777"/>
    </source>
</evidence>
<name>A0A0D1Z7I5_9PEZI</name>
<dbReference type="GeneID" id="27308813"/>
<dbReference type="EC" id="2.7.13.3" evidence="3"/>
<dbReference type="FunCoup" id="A0A0D1Z7I5">
    <property type="interactions" value="151"/>
</dbReference>
<dbReference type="GO" id="GO:0005886">
    <property type="term" value="C:plasma membrane"/>
    <property type="evidence" value="ECO:0007669"/>
    <property type="project" value="TreeGrafter"/>
</dbReference>
<dbReference type="SMART" id="SM00387">
    <property type="entry name" value="HATPase_c"/>
    <property type="match status" value="1"/>
</dbReference>
<dbReference type="EMBL" id="KN847530">
    <property type="protein sequence ID" value="KIW08922.1"/>
    <property type="molecule type" value="Genomic_DNA"/>
</dbReference>
<evidence type="ECO:0000313" key="21">
    <source>
        <dbReference type="Proteomes" id="UP000053259"/>
    </source>
</evidence>
<evidence type="ECO:0000256" key="4">
    <source>
        <dbReference type="ARBA" id="ARBA00022553"/>
    </source>
</evidence>
<dbReference type="GO" id="GO:0000155">
    <property type="term" value="F:phosphorelay sensor kinase activity"/>
    <property type="evidence" value="ECO:0007669"/>
    <property type="project" value="InterPro"/>
</dbReference>
<evidence type="ECO:0000256" key="12">
    <source>
        <dbReference type="ARBA" id="ARBA00023136"/>
    </source>
</evidence>
<dbReference type="InterPro" id="IPR011006">
    <property type="entry name" value="CheY-like_superfamily"/>
</dbReference>
<dbReference type="Gene3D" id="1.10.287.130">
    <property type="match status" value="1"/>
</dbReference>
<dbReference type="SMART" id="SM00388">
    <property type="entry name" value="HisKA"/>
    <property type="match status" value="1"/>
</dbReference>
<feature type="region of interest" description="Disordered" evidence="16">
    <location>
        <begin position="1"/>
        <end position="36"/>
    </location>
</feature>
<feature type="compositionally biased region" description="Low complexity" evidence="16">
    <location>
        <begin position="812"/>
        <end position="823"/>
    </location>
</feature>
<keyword evidence="21" id="KW-1185">Reference proteome</keyword>
<keyword evidence="8" id="KW-0418">Kinase</keyword>
<dbReference type="InterPro" id="IPR004358">
    <property type="entry name" value="Sig_transdc_His_kin-like_C"/>
</dbReference>
<feature type="compositionally biased region" description="Low complexity" evidence="16">
    <location>
        <begin position="1003"/>
        <end position="1017"/>
    </location>
</feature>
<feature type="region of interest" description="Disordered" evidence="16">
    <location>
        <begin position="778"/>
        <end position="823"/>
    </location>
</feature>
<feature type="domain" description="Response regulatory" evidence="19">
    <location>
        <begin position="1048"/>
        <end position="1168"/>
    </location>
</feature>
<evidence type="ECO:0000256" key="16">
    <source>
        <dbReference type="SAM" id="MobiDB-lite"/>
    </source>
</evidence>
<evidence type="ECO:0000256" key="7">
    <source>
        <dbReference type="ARBA" id="ARBA00022741"/>
    </source>
</evidence>
<evidence type="ECO:0000256" key="10">
    <source>
        <dbReference type="ARBA" id="ARBA00022989"/>
    </source>
</evidence>
<feature type="modified residue" description="4-aspartylphosphate" evidence="14">
    <location>
        <position position="1103"/>
    </location>
</feature>
<evidence type="ECO:0000256" key="2">
    <source>
        <dbReference type="ARBA" id="ARBA00004370"/>
    </source>
</evidence>
<feature type="coiled-coil region" evidence="15">
    <location>
        <begin position="565"/>
        <end position="599"/>
    </location>
</feature>
<dbReference type="PANTHER" id="PTHR43047:SF72">
    <property type="entry name" value="OSMOSENSING HISTIDINE PROTEIN KINASE SLN1"/>
    <property type="match status" value="1"/>
</dbReference>
<feature type="compositionally biased region" description="Pro residues" evidence="16">
    <location>
        <begin position="13"/>
        <end position="28"/>
    </location>
</feature>
<keyword evidence="9" id="KW-0067">ATP-binding</keyword>
<dbReference type="PROSITE" id="PS50109">
    <property type="entry name" value="HIS_KIN"/>
    <property type="match status" value="1"/>
</dbReference>
<organism evidence="20 21">
    <name type="scientific">Verruconis gallopava</name>
    <dbReference type="NCBI Taxonomy" id="253628"/>
    <lineage>
        <taxon>Eukaryota</taxon>
        <taxon>Fungi</taxon>
        <taxon>Dikarya</taxon>
        <taxon>Ascomycota</taxon>
        <taxon>Pezizomycotina</taxon>
        <taxon>Dothideomycetes</taxon>
        <taxon>Pleosporomycetidae</taxon>
        <taxon>Venturiales</taxon>
        <taxon>Sympoventuriaceae</taxon>
        <taxon>Verruconis</taxon>
    </lineage>
</organism>
<evidence type="ECO:0000256" key="15">
    <source>
        <dbReference type="SAM" id="Coils"/>
    </source>
</evidence>
<evidence type="ECO:0000256" key="13">
    <source>
        <dbReference type="ARBA" id="ARBA00023180"/>
    </source>
</evidence>
<dbReference type="Pfam" id="PF00512">
    <property type="entry name" value="HisKA"/>
    <property type="match status" value="1"/>
</dbReference>
<feature type="region of interest" description="Disordered" evidence="16">
    <location>
        <begin position="936"/>
        <end position="1044"/>
    </location>
</feature>
<sequence>MPSAAEDHCHPGTTPPSPQHPPPPPPADNPAVSSDWSASTAVSAQGGRARPFTMRIGIRVQLGLLVLFAALIGLAVVTLATWFTNYDFVIQIRSSRLSLTASLKAAQIGTAVSLIQSSVSSISTRILIQSAIMRYNTQGNNTAANWQRAMSDFSAALNGASTLGILLQAKVFARSDTGTGNNTLVEVTGQGLSGAIMLPYTYPNGSPVYLGDDNITQYSYPPNLYPNLTFSEVPVNDTFSHYYAHYDGLTLDWKSQLMIGPWALNESYALASLTLPVINNTSSPDDVLAWMTVVVDSRMITDPLSADEGLDTTGVALLVGPANATNRLPNGVLNAGDDAPNDVRVHYVVPPNNTLHRHNPAEVDPSTYNFSYNDYPAVKAAWTMPPAKANGAGAMLSTHNENGFSIGVGYAQVPADGLVNWLLLVEQAHEEVYQPITHLRNVLLACVFGTAGFVALMVMPIAHYGSAPIRRLRDATRNSVAPPGYLDDSDRLVSPGDGPSDDNELARKEGFFAAVSRWRNGTQSSTTKEEERRRRQFKIPAKVKDRKHFIHDELTDLTKTFNEMSDELMVNYERLEERVQQRTIELEESKQAAEAANEAKTLFVANISHELKTPLNGILGIAQTSQVETSLAVLKRDMRMIYNQGDLLTKLIQDLLLFSKNQVDHSIGLEECEFRVRDITSQVLSTFHLQAHDGGINLALDYEGPHDSPTAESSGVGDRKEYGPFGTGRVKDMVLWGDRTRLLQVINNLTSNALKFTPMGGTVRIVVRCIGDDGMHDMSRKTSVRSKQNSISKVSISKNSGRNARPLINFPSNVSEKSSENASSSKINTAIEINALDRHTPTRDRTSSPPLGSREMLFEWEVQDTGPGMPLHVQEKVFEPFFQGDMALSKKFQGTGLGLSICAQLAKLMGGSMLLRSEEGKGSTFTLRIPLKHIGSRADSTASSQGTNSVRYNSPRNSISGDVTGHDARGDGIGPLETRSTRSLSQSSRIYESSTKAAPFTLSGSSSPPAASKSPVAGRSANAVSGADKTTDPNQNPESPGEDARSLKVLVAEDNKTNQIVVTRLLKMEKITDVTVAEDGDLAQSMVIESMSRGDNFDLIFMDVQMPNMDGLEATRLIRQAGYKGPIVALSAYSDEANVKSCHEAGMDDFVSKPIQLPRLKLVLKTFCPTEYM</sequence>
<feature type="region of interest" description="Disordered" evidence="16">
    <location>
        <begin position="478"/>
        <end position="504"/>
    </location>
</feature>
<dbReference type="SUPFAM" id="SSF55874">
    <property type="entry name" value="ATPase domain of HSP90 chaperone/DNA topoisomerase II/histidine kinase"/>
    <property type="match status" value="1"/>
</dbReference>
<dbReference type="FunFam" id="3.40.50.2300:FF:000289">
    <property type="entry name" value="Osmosensing histidine protein kinase SLN1"/>
    <property type="match status" value="1"/>
</dbReference>
<feature type="compositionally biased region" description="Polar residues" evidence="16">
    <location>
        <begin position="938"/>
        <end position="961"/>
    </location>
</feature>
<evidence type="ECO:0000256" key="11">
    <source>
        <dbReference type="ARBA" id="ARBA00023012"/>
    </source>
</evidence>
<dbReference type="Proteomes" id="UP000053259">
    <property type="component" value="Unassembled WGS sequence"/>
</dbReference>
<dbReference type="InterPro" id="IPR003594">
    <property type="entry name" value="HATPase_dom"/>
</dbReference>
<evidence type="ECO:0000259" key="18">
    <source>
        <dbReference type="PROSITE" id="PS50109"/>
    </source>
</evidence>
<keyword evidence="5" id="KW-0808">Transferase</keyword>
<evidence type="ECO:0000256" key="5">
    <source>
        <dbReference type="ARBA" id="ARBA00022679"/>
    </source>
</evidence>